<dbReference type="EMBL" id="PVNK01000064">
    <property type="protein sequence ID" value="PRQ04101.1"/>
    <property type="molecule type" value="Genomic_DNA"/>
</dbReference>
<dbReference type="InterPro" id="IPR000627">
    <property type="entry name" value="Intradiol_dOase_C"/>
</dbReference>
<evidence type="ECO:0000259" key="4">
    <source>
        <dbReference type="Pfam" id="PF00775"/>
    </source>
</evidence>
<sequence>MPGDVITRRGFMGLTLGAASTALTACARDSDPMTSVDAILAGTCEPPPPDGTCTVTAQDIEGPYYLPASPERSELDTVGDEGVALALSGVVTDASCTPLLDTIVEVWHADPSGAYDNSPTMNYRGWVRTGVEGIYAFTTLVPGRYLNGDTLRPSHIHFKVWRDGAPVLTSQIYFADDPQLDDDPWAEPARTVCLERDGEGVSAVFDITLA</sequence>
<dbReference type="PANTHER" id="PTHR33711:SF10">
    <property type="entry name" value="INTRADIOL RING-CLEAVAGE DIOXYGENASES DOMAIN-CONTAINING PROTEIN"/>
    <property type="match status" value="1"/>
</dbReference>
<dbReference type="InterPro" id="IPR006311">
    <property type="entry name" value="TAT_signal"/>
</dbReference>
<dbReference type="Pfam" id="PF00775">
    <property type="entry name" value="Dioxygenase_C"/>
    <property type="match status" value="1"/>
</dbReference>
<dbReference type="InterPro" id="IPR050770">
    <property type="entry name" value="Intradiol_RC_Dioxygenase"/>
</dbReference>
<dbReference type="PANTHER" id="PTHR33711">
    <property type="entry name" value="DIOXYGENASE, PUTATIVE (AFU_ORTHOLOGUE AFUA_2G02910)-RELATED"/>
    <property type="match status" value="1"/>
</dbReference>
<proteinExistence type="inferred from homology"/>
<evidence type="ECO:0000313" key="5">
    <source>
        <dbReference type="EMBL" id="PRQ04101.1"/>
    </source>
</evidence>
<keyword evidence="6" id="KW-1185">Reference proteome</keyword>
<dbReference type="Gene3D" id="2.60.130.10">
    <property type="entry name" value="Aromatic compound dioxygenase"/>
    <property type="match status" value="1"/>
</dbReference>
<evidence type="ECO:0000256" key="2">
    <source>
        <dbReference type="ARBA" id="ARBA00022964"/>
    </source>
</evidence>
<keyword evidence="2 5" id="KW-0223">Dioxygenase</keyword>
<dbReference type="Proteomes" id="UP000237968">
    <property type="component" value="Unassembled WGS sequence"/>
</dbReference>
<reference evidence="5 6" key="1">
    <citation type="submission" date="2018-03" db="EMBL/GenBank/DDBJ databases">
        <title>Draft Genome Sequences of the Obligatory Marine Myxobacteria Enhygromyxa salina SWB005.</title>
        <authorList>
            <person name="Poehlein A."/>
            <person name="Moghaddam J.A."/>
            <person name="Harms H."/>
            <person name="Alanjari M."/>
            <person name="Koenig G.M."/>
            <person name="Daniel R."/>
            <person name="Schaeberle T.F."/>
        </authorList>
    </citation>
    <scope>NUCLEOTIDE SEQUENCE [LARGE SCALE GENOMIC DNA]</scope>
    <source>
        <strain evidence="5 6">SWB005</strain>
    </source>
</reference>
<dbReference type="EC" id="1.13.11.1" evidence="5"/>
<protein>
    <submittedName>
        <fullName evidence="5">Catechol 1,2-dioxygenase 2</fullName>
        <ecNumber evidence="5">1.13.11.1</ecNumber>
    </submittedName>
</protein>
<evidence type="ECO:0000256" key="3">
    <source>
        <dbReference type="ARBA" id="ARBA00023002"/>
    </source>
</evidence>
<accession>A0A2S9YGD8</accession>
<gene>
    <name evidence="5" type="primary">catA2</name>
    <name evidence="5" type="ORF">ENSA5_11490</name>
</gene>
<dbReference type="InterPro" id="IPR015889">
    <property type="entry name" value="Intradiol_dOase_core"/>
</dbReference>
<dbReference type="GO" id="GO:0018576">
    <property type="term" value="F:catechol 1,2-dioxygenase activity"/>
    <property type="evidence" value="ECO:0007669"/>
    <property type="project" value="UniProtKB-EC"/>
</dbReference>
<dbReference type="SUPFAM" id="SSF49482">
    <property type="entry name" value="Aromatic compound dioxygenase"/>
    <property type="match status" value="1"/>
</dbReference>
<dbReference type="GO" id="GO:0008199">
    <property type="term" value="F:ferric iron binding"/>
    <property type="evidence" value="ECO:0007669"/>
    <property type="project" value="InterPro"/>
</dbReference>
<evidence type="ECO:0000313" key="6">
    <source>
        <dbReference type="Proteomes" id="UP000237968"/>
    </source>
</evidence>
<keyword evidence="3 5" id="KW-0560">Oxidoreductase</keyword>
<dbReference type="AlphaFoldDB" id="A0A2S9YGD8"/>
<organism evidence="5 6">
    <name type="scientific">Enhygromyxa salina</name>
    <dbReference type="NCBI Taxonomy" id="215803"/>
    <lineage>
        <taxon>Bacteria</taxon>
        <taxon>Pseudomonadati</taxon>
        <taxon>Myxococcota</taxon>
        <taxon>Polyangia</taxon>
        <taxon>Nannocystales</taxon>
        <taxon>Nannocystaceae</taxon>
        <taxon>Enhygromyxa</taxon>
    </lineage>
</organism>
<dbReference type="OrthoDB" id="9800887at2"/>
<dbReference type="RefSeq" id="WP_106390645.1">
    <property type="nucleotide sequence ID" value="NZ_PVNK01000064.1"/>
</dbReference>
<dbReference type="PROSITE" id="PS51318">
    <property type="entry name" value="TAT"/>
    <property type="match status" value="1"/>
</dbReference>
<comment type="caution">
    <text evidence="5">The sequence shown here is derived from an EMBL/GenBank/DDBJ whole genome shotgun (WGS) entry which is preliminary data.</text>
</comment>
<comment type="similarity">
    <text evidence="1">Belongs to the intradiol ring-cleavage dioxygenase family.</text>
</comment>
<evidence type="ECO:0000256" key="1">
    <source>
        <dbReference type="ARBA" id="ARBA00007825"/>
    </source>
</evidence>
<feature type="domain" description="Intradiol ring-cleavage dioxygenases" evidence="4">
    <location>
        <begin position="60"/>
        <end position="190"/>
    </location>
</feature>
<name>A0A2S9YGD8_9BACT</name>